<dbReference type="AlphaFoldDB" id="A0A5N6NK91"/>
<feature type="domain" description="VQ" evidence="1">
    <location>
        <begin position="9"/>
        <end position="31"/>
    </location>
</feature>
<evidence type="ECO:0000259" key="1">
    <source>
        <dbReference type="Pfam" id="PF05678"/>
    </source>
</evidence>
<dbReference type="GO" id="GO:0005634">
    <property type="term" value="C:nucleus"/>
    <property type="evidence" value="ECO:0007669"/>
    <property type="project" value="TreeGrafter"/>
</dbReference>
<reference evidence="2 3" key="1">
    <citation type="submission" date="2019-05" db="EMBL/GenBank/DDBJ databases">
        <title>Mikania micrantha, genome provides insights into the molecular mechanism of rapid growth.</title>
        <authorList>
            <person name="Liu B."/>
        </authorList>
    </citation>
    <scope>NUCLEOTIDE SEQUENCE [LARGE SCALE GENOMIC DNA]</scope>
    <source>
        <strain evidence="2">NLD-2019</strain>
        <tissue evidence="2">Leaf</tissue>
    </source>
</reference>
<dbReference type="OrthoDB" id="780868at2759"/>
<comment type="caution">
    <text evidence="2">The sequence shown here is derived from an EMBL/GenBank/DDBJ whole genome shotgun (WGS) entry which is preliminary data.</text>
</comment>
<dbReference type="PANTHER" id="PTHR33179">
    <property type="entry name" value="VQ MOTIF-CONTAINING PROTEIN"/>
    <property type="match status" value="1"/>
</dbReference>
<evidence type="ECO:0000313" key="3">
    <source>
        <dbReference type="Proteomes" id="UP000326396"/>
    </source>
</evidence>
<dbReference type="InterPro" id="IPR039609">
    <property type="entry name" value="VQ_15/22"/>
</dbReference>
<keyword evidence="3" id="KW-1185">Reference proteome</keyword>
<name>A0A5N6NK91_9ASTR</name>
<protein>
    <recommendedName>
        <fullName evidence="1">VQ domain-containing protein</fullName>
    </recommendedName>
</protein>
<dbReference type="InterPro" id="IPR008889">
    <property type="entry name" value="VQ"/>
</dbReference>
<gene>
    <name evidence="2" type="ORF">E3N88_21447</name>
</gene>
<dbReference type="GO" id="GO:0005516">
    <property type="term" value="F:calmodulin binding"/>
    <property type="evidence" value="ECO:0007669"/>
    <property type="project" value="TreeGrafter"/>
</dbReference>
<sequence length="104" mass="11909">MRKSHASKRSVTTFIQADMGNFRQMVQEVTGLKLLVVKPEPIWQPFVNRLRRLLPTLDISDYLLQLWCENRQQIQASNGFSEAPVMSQVLVNDGDVLDLFSLCS</sequence>
<accession>A0A5N6NK91</accession>
<organism evidence="2 3">
    <name type="scientific">Mikania micrantha</name>
    <name type="common">bitter vine</name>
    <dbReference type="NCBI Taxonomy" id="192012"/>
    <lineage>
        <taxon>Eukaryota</taxon>
        <taxon>Viridiplantae</taxon>
        <taxon>Streptophyta</taxon>
        <taxon>Embryophyta</taxon>
        <taxon>Tracheophyta</taxon>
        <taxon>Spermatophyta</taxon>
        <taxon>Magnoliopsida</taxon>
        <taxon>eudicotyledons</taxon>
        <taxon>Gunneridae</taxon>
        <taxon>Pentapetalae</taxon>
        <taxon>asterids</taxon>
        <taxon>campanulids</taxon>
        <taxon>Asterales</taxon>
        <taxon>Asteraceae</taxon>
        <taxon>Asteroideae</taxon>
        <taxon>Heliantheae alliance</taxon>
        <taxon>Eupatorieae</taxon>
        <taxon>Mikania</taxon>
    </lineage>
</organism>
<dbReference type="PANTHER" id="PTHR33179:SF9">
    <property type="entry name" value="OS01G0278000 PROTEIN"/>
    <property type="match status" value="1"/>
</dbReference>
<dbReference type="EMBL" id="SZYD01000011">
    <property type="protein sequence ID" value="KAD4889374.1"/>
    <property type="molecule type" value="Genomic_DNA"/>
</dbReference>
<dbReference type="GO" id="GO:0006970">
    <property type="term" value="P:response to osmotic stress"/>
    <property type="evidence" value="ECO:0007669"/>
    <property type="project" value="TreeGrafter"/>
</dbReference>
<dbReference type="Pfam" id="PF05678">
    <property type="entry name" value="VQ"/>
    <property type="match status" value="1"/>
</dbReference>
<dbReference type="Proteomes" id="UP000326396">
    <property type="component" value="Linkage Group LG19"/>
</dbReference>
<proteinExistence type="predicted"/>
<evidence type="ECO:0000313" key="2">
    <source>
        <dbReference type="EMBL" id="KAD4889374.1"/>
    </source>
</evidence>